<protein>
    <submittedName>
        <fullName evidence="2">Uncharacterized protein</fullName>
    </submittedName>
</protein>
<feature type="region of interest" description="Disordered" evidence="1">
    <location>
        <begin position="1"/>
        <end position="35"/>
    </location>
</feature>
<keyword evidence="3" id="KW-1185">Reference proteome</keyword>
<feature type="compositionally biased region" description="Polar residues" evidence="1">
    <location>
        <begin position="201"/>
        <end position="212"/>
    </location>
</feature>
<feature type="compositionally biased region" description="Acidic residues" evidence="1">
    <location>
        <begin position="190"/>
        <end position="199"/>
    </location>
</feature>
<accession>A0ABN3UYP9</accession>
<evidence type="ECO:0000313" key="3">
    <source>
        <dbReference type="Proteomes" id="UP001501866"/>
    </source>
</evidence>
<name>A0ABN3UYP9_9ACTN</name>
<evidence type="ECO:0000313" key="2">
    <source>
        <dbReference type="EMBL" id="GAA2771940.1"/>
    </source>
</evidence>
<organism evidence="2 3">
    <name type="scientific">Streptomyces virens</name>
    <dbReference type="NCBI Taxonomy" id="285572"/>
    <lineage>
        <taxon>Bacteria</taxon>
        <taxon>Bacillati</taxon>
        <taxon>Actinomycetota</taxon>
        <taxon>Actinomycetes</taxon>
        <taxon>Kitasatosporales</taxon>
        <taxon>Streptomycetaceae</taxon>
        <taxon>Streptomyces</taxon>
    </lineage>
</organism>
<feature type="compositionally biased region" description="Acidic residues" evidence="1">
    <location>
        <begin position="1"/>
        <end position="21"/>
    </location>
</feature>
<evidence type="ECO:0000256" key="1">
    <source>
        <dbReference type="SAM" id="MobiDB-lite"/>
    </source>
</evidence>
<feature type="region of interest" description="Disordered" evidence="1">
    <location>
        <begin position="160"/>
        <end position="212"/>
    </location>
</feature>
<gene>
    <name evidence="2" type="ORF">GCM10010451_66220</name>
</gene>
<dbReference type="RefSeq" id="WP_346140040.1">
    <property type="nucleotide sequence ID" value="NZ_BAAAUH010000100.1"/>
</dbReference>
<feature type="compositionally biased region" description="Acidic residues" evidence="1">
    <location>
        <begin position="166"/>
        <end position="175"/>
    </location>
</feature>
<comment type="caution">
    <text evidence="2">The sequence shown here is derived from an EMBL/GenBank/DDBJ whole genome shotgun (WGS) entry which is preliminary data.</text>
</comment>
<proteinExistence type="predicted"/>
<reference evidence="2 3" key="1">
    <citation type="journal article" date="2019" name="Int. J. Syst. Evol. Microbiol.">
        <title>The Global Catalogue of Microorganisms (GCM) 10K type strain sequencing project: providing services to taxonomists for standard genome sequencing and annotation.</title>
        <authorList>
            <consortium name="The Broad Institute Genomics Platform"/>
            <consortium name="The Broad Institute Genome Sequencing Center for Infectious Disease"/>
            <person name="Wu L."/>
            <person name="Ma J."/>
        </authorList>
    </citation>
    <scope>NUCLEOTIDE SEQUENCE [LARGE SCALE GENOMIC DNA]</scope>
    <source>
        <strain evidence="2 3">JCM 9095</strain>
    </source>
</reference>
<dbReference type="Proteomes" id="UP001501866">
    <property type="component" value="Unassembled WGS sequence"/>
</dbReference>
<feature type="compositionally biased region" description="Basic and acidic residues" evidence="1">
    <location>
        <begin position="176"/>
        <end position="189"/>
    </location>
</feature>
<sequence>MTERDSEDVDTDVPTTEEDSQTDTFVGIETDNPTESGIYVYNHATETPEASGFESREQAETWVFEESIEAHLEVVDSRPLGDDPGLEETMTRTGAVEPHSVASFEDHVADYAHDAIDAGLEPVDVVEALRTVEDEIVADLEEPYHRRHGLTMDQAAEALREHIDDLADDPGETDYLEGRRPDGTEKGDLEATEFVDEEPTTPLTAQTTEGDR</sequence>
<dbReference type="EMBL" id="BAAAUH010000100">
    <property type="protein sequence ID" value="GAA2771940.1"/>
    <property type="molecule type" value="Genomic_DNA"/>
</dbReference>